<evidence type="ECO:0000313" key="2">
    <source>
        <dbReference type="EMBL" id="KAA9135541.1"/>
    </source>
</evidence>
<dbReference type="InterPro" id="IPR041542">
    <property type="entry name" value="GH43_C2"/>
</dbReference>
<accession>A0A5N0TLV7</accession>
<gene>
    <name evidence="2" type="ORF">F6B40_03230</name>
</gene>
<dbReference type="Gene3D" id="2.60.120.200">
    <property type="match status" value="1"/>
</dbReference>
<sequence length="205" mass="21267">MFDYPNRAALLDGGWDFAGRTASGAARDTESSSRPVGYGGAGVSIPAGPGDLWEGANDTTNTMFRDLPATWSRTEVSLSFAPGSNFQHAGIVVYDDDDDYLELSRAFNSFAGGQGIAMIDERAGRATDLPRLATTATELRLRLDRTPGGALIGSVSTDAGATWRTVGSVTRTFDAPRLAINVAGSTSGAPAATIRSVTITTGGAD</sequence>
<reference evidence="3" key="1">
    <citation type="submission" date="2019-09" db="EMBL/GenBank/DDBJ databases">
        <title>Mumia zhuanghuii sp. nov. isolated from the intestinal contents of plateau pika (Ochotona curzoniae) in the Qinghai-Tibet plateau of China.</title>
        <authorList>
            <person name="Tian Z."/>
        </authorList>
    </citation>
    <scope>NUCLEOTIDE SEQUENCE [LARGE SCALE GENOMIC DNA]</scope>
    <source>
        <strain evidence="3">L-033</strain>
    </source>
</reference>
<name>A0A5N0TLV7_9MICO</name>
<dbReference type="EMBL" id="VYUY01000005">
    <property type="protein sequence ID" value="KAA9135541.1"/>
    <property type="molecule type" value="Genomic_DNA"/>
</dbReference>
<dbReference type="InterPro" id="IPR013320">
    <property type="entry name" value="ConA-like_dom_sf"/>
</dbReference>
<feature type="domain" description="Beta-xylosidase C-terminal Concanavalin A-like" evidence="1">
    <location>
        <begin position="57"/>
        <end position="168"/>
    </location>
</feature>
<proteinExistence type="predicted"/>
<comment type="caution">
    <text evidence="2">The sequence shown here is derived from an EMBL/GenBank/DDBJ whole genome shotgun (WGS) entry which is preliminary data.</text>
</comment>
<dbReference type="AlphaFoldDB" id="A0A5N0TLV7"/>
<evidence type="ECO:0000259" key="1">
    <source>
        <dbReference type="Pfam" id="PF17851"/>
    </source>
</evidence>
<dbReference type="Pfam" id="PF17851">
    <property type="entry name" value="GH43_C2"/>
    <property type="match status" value="1"/>
</dbReference>
<evidence type="ECO:0000313" key="3">
    <source>
        <dbReference type="Proteomes" id="UP000326838"/>
    </source>
</evidence>
<organism evidence="2 3">
    <name type="scientific">Microbacterium caowuchunii</name>
    <dbReference type="NCBI Taxonomy" id="2614638"/>
    <lineage>
        <taxon>Bacteria</taxon>
        <taxon>Bacillati</taxon>
        <taxon>Actinomycetota</taxon>
        <taxon>Actinomycetes</taxon>
        <taxon>Micrococcales</taxon>
        <taxon>Microbacteriaceae</taxon>
        <taxon>Microbacterium</taxon>
    </lineage>
</organism>
<dbReference type="Proteomes" id="UP000326838">
    <property type="component" value="Unassembled WGS sequence"/>
</dbReference>
<keyword evidence="3" id="KW-1185">Reference proteome</keyword>
<protein>
    <recommendedName>
        <fullName evidence="1">Beta-xylosidase C-terminal Concanavalin A-like domain-containing protein</fullName>
    </recommendedName>
</protein>
<dbReference type="SUPFAM" id="SSF49899">
    <property type="entry name" value="Concanavalin A-like lectins/glucanases"/>
    <property type="match status" value="1"/>
</dbReference>